<feature type="region of interest" description="Disordered" evidence="1">
    <location>
        <begin position="56"/>
        <end position="86"/>
    </location>
</feature>
<evidence type="ECO:0000256" key="1">
    <source>
        <dbReference type="SAM" id="MobiDB-lite"/>
    </source>
</evidence>
<gene>
    <name evidence="2" type="ORF">PGQ11_009825</name>
</gene>
<organism evidence="2 3">
    <name type="scientific">Apiospora arundinis</name>
    <dbReference type="NCBI Taxonomy" id="335852"/>
    <lineage>
        <taxon>Eukaryota</taxon>
        <taxon>Fungi</taxon>
        <taxon>Dikarya</taxon>
        <taxon>Ascomycota</taxon>
        <taxon>Pezizomycotina</taxon>
        <taxon>Sordariomycetes</taxon>
        <taxon>Xylariomycetidae</taxon>
        <taxon>Amphisphaeriales</taxon>
        <taxon>Apiosporaceae</taxon>
        <taxon>Apiospora</taxon>
    </lineage>
</organism>
<dbReference type="EMBL" id="JAPCWZ010000006">
    <property type="protein sequence ID" value="KAK8859091.1"/>
    <property type="molecule type" value="Genomic_DNA"/>
</dbReference>
<name>A0ABR2I8B9_9PEZI</name>
<evidence type="ECO:0000313" key="2">
    <source>
        <dbReference type="EMBL" id="KAK8859091.1"/>
    </source>
</evidence>
<accession>A0ABR2I8B9</accession>
<sequence>MSNGSKSGMAPNTSGGAGGGYDLPSILEALSNNRGSGTYRGAMSLNTAGNIWPFAKNNNPPGSGVHRTAMEPKTSATADKSANKFK</sequence>
<protein>
    <submittedName>
        <fullName evidence="2">Uncharacterized protein</fullName>
    </submittedName>
</protein>
<proteinExistence type="predicted"/>
<dbReference type="Proteomes" id="UP001390339">
    <property type="component" value="Unassembled WGS sequence"/>
</dbReference>
<feature type="region of interest" description="Disordered" evidence="1">
    <location>
        <begin position="1"/>
        <end position="25"/>
    </location>
</feature>
<keyword evidence="3" id="KW-1185">Reference proteome</keyword>
<evidence type="ECO:0000313" key="3">
    <source>
        <dbReference type="Proteomes" id="UP001390339"/>
    </source>
</evidence>
<reference evidence="2 3" key="1">
    <citation type="journal article" date="2024" name="IMA Fungus">
        <title>Apiospora arundinis, a panoply of carbohydrate-active enzymes and secondary metabolites.</title>
        <authorList>
            <person name="Sorensen T."/>
            <person name="Petersen C."/>
            <person name="Muurmann A.T."/>
            <person name="Christiansen J.V."/>
            <person name="Brundto M.L."/>
            <person name="Overgaard C.K."/>
            <person name="Boysen A.T."/>
            <person name="Wollenberg R.D."/>
            <person name="Larsen T.O."/>
            <person name="Sorensen J.L."/>
            <person name="Nielsen K.L."/>
            <person name="Sondergaard T.E."/>
        </authorList>
    </citation>
    <scope>NUCLEOTIDE SEQUENCE [LARGE SCALE GENOMIC DNA]</scope>
    <source>
        <strain evidence="2 3">AAU 773</strain>
    </source>
</reference>
<comment type="caution">
    <text evidence="2">The sequence shown here is derived from an EMBL/GenBank/DDBJ whole genome shotgun (WGS) entry which is preliminary data.</text>
</comment>
<feature type="compositionally biased region" description="Polar residues" evidence="1">
    <location>
        <begin position="1"/>
        <end position="14"/>
    </location>
</feature>